<dbReference type="PROSITE" id="PS51007">
    <property type="entry name" value="CYTC"/>
    <property type="match status" value="1"/>
</dbReference>
<dbReference type="OrthoDB" id="9809720at2"/>
<dbReference type="RefSeq" id="WP_095510927.1">
    <property type="nucleotide sequence ID" value="NZ_MQWD01000001.1"/>
</dbReference>
<dbReference type="Proteomes" id="UP000216339">
    <property type="component" value="Unassembled WGS sequence"/>
</dbReference>
<dbReference type="AlphaFoldDB" id="A0A271J193"/>
<proteinExistence type="predicted"/>
<evidence type="ECO:0000256" key="1">
    <source>
        <dbReference type="ARBA" id="ARBA00022617"/>
    </source>
</evidence>
<evidence type="ECO:0000259" key="6">
    <source>
        <dbReference type="PROSITE" id="PS51007"/>
    </source>
</evidence>
<keyword evidence="2 4" id="KW-0479">Metal-binding</keyword>
<keyword evidence="8" id="KW-1185">Reference proteome</keyword>
<name>A0A271J193_9BACT</name>
<feature type="signal peptide" evidence="5">
    <location>
        <begin position="1"/>
        <end position="23"/>
    </location>
</feature>
<dbReference type="GO" id="GO:0020037">
    <property type="term" value="F:heme binding"/>
    <property type="evidence" value="ECO:0007669"/>
    <property type="project" value="InterPro"/>
</dbReference>
<dbReference type="Gene3D" id="1.10.760.10">
    <property type="entry name" value="Cytochrome c-like domain"/>
    <property type="match status" value="1"/>
</dbReference>
<feature type="domain" description="Cytochrome c" evidence="6">
    <location>
        <begin position="36"/>
        <end position="138"/>
    </location>
</feature>
<evidence type="ECO:0000313" key="7">
    <source>
        <dbReference type="EMBL" id="PAP77262.1"/>
    </source>
</evidence>
<dbReference type="InterPro" id="IPR036909">
    <property type="entry name" value="Cyt_c-like_dom_sf"/>
</dbReference>
<organism evidence="7 8">
    <name type="scientific">Rubrivirga marina</name>
    <dbReference type="NCBI Taxonomy" id="1196024"/>
    <lineage>
        <taxon>Bacteria</taxon>
        <taxon>Pseudomonadati</taxon>
        <taxon>Rhodothermota</taxon>
        <taxon>Rhodothermia</taxon>
        <taxon>Rhodothermales</taxon>
        <taxon>Rubricoccaceae</taxon>
        <taxon>Rubrivirga</taxon>
    </lineage>
</organism>
<evidence type="ECO:0000256" key="2">
    <source>
        <dbReference type="ARBA" id="ARBA00022723"/>
    </source>
</evidence>
<keyword evidence="5" id="KW-0732">Signal</keyword>
<dbReference type="SUPFAM" id="SSF46626">
    <property type="entry name" value="Cytochrome c"/>
    <property type="match status" value="1"/>
</dbReference>
<protein>
    <recommendedName>
        <fullName evidence="6">Cytochrome c domain-containing protein</fullName>
    </recommendedName>
</protein>
<dbReference type="GO" id="GO:0046872">
    <property type="term" value="F:metal ion binding"/>
    <property type="evidence" value="ECO:0007669"/>
    <property type="project" value="UniProtKB-KW"/>
</dbReference>
<accession>A0A271J193</accession>
<dbReference type="EMBL" id="MQWD01000001">
    <property type="protein sequence ID" value="PAP77262.1"/>
    <property type="molecule type" value="Genomic_DNA"/>
</dbReference>
<feature type="chain" id="PRO_5012040773" description="Cytochrome c domain-containing protein" evidence="5">
    <location>
        <begin position="24"/>
        <end position="178"/>
    </location>
</feature>
<evidence type="ECO:0000256" key="4">
    <source>
        <dbReference type="PROSITE-ProRule" id="PRU00433"/>
    </source>
</evidence>
<dbReference type="GO" id="GO:0009055">
    <property type="term" value="F:electron transfer activity"/>
    <property type="evidence" value="ECO:0007669"/>
    <property type="project" value="InterPro"/>
</dbReference>
<comment type="caution">
    <text evidence="7">The sequence shown here is derived from an EMBL/GenBank/DDBJ whole genome shotgun (WGS) entry which is preliminary data.</text>
</comment>
<evidence type="ECO:0000313" key="8">
    <source>
        <dbReference type="Proteomes" id="UP000216339"/>
    </source>
</evidence>
<gene>
    <name evidence="7" type="ORF">BSZ37_12870</name>
</gene>
<evidence type="ECO:0000256" key="5">
    <source>
        <dbReference type="SAM" id="SignalP"/>
    </source>
</evidence>
<dbReference type="PROSITE" id="PS51257">
    <property type="entry name" value="PROKAR_LIPOPROTEIN"/>
    <property type="match status" value="1"/>
</dbReference>
<keyword evidence="1 4" id="KW-0349">Heme</keyword>
<sequence>MTSRLHLVALSCTILLAGCRSEAAPTSDAPAVAAASDLEAGRYLVEVGGCNDCHAVGYVESNGALPDSLWLMGSPVGFRGPWGTSYAKNLRLTTHQLTEDQWVARLQAGGLPPMPWPAVRALSDADARAVYRFVRSLGPAGELAPRPVGPDAEPATPYFDFVPQHLDRLAAPADSAAG</sequence>
<reference evidence="7 8" key="1">
    <citation type="submission" date="2016-11" db="EMBL/GenBank/DDBJ databases">
        <title>Study of marine rhodopsin-containing bacteria.</title>
        <authorList>
            <person name="Yoshizawa S."/>
            <person name="Kumagai Y."/>
            <person name="Kogure K."/>
        </authorList>
    </citation>
    <scope>NUCLEOTIDE SEQUENCE [LARGE SCALE GENOMIC DNA]</scope>
    <source>
        <strain evidence="7 8">SAORIC-28</strain>
    </source>
</reference>
<keyword evidence="3 4" id="KW-0408">Iron</keyword>
<dbReference type="InterPro" id="IPR009056">
    <property type="entry name" value="Cyt_c-like_dom"/>
</dbReference>
<evidence type="ECO:0000256" key="3">
    <source>
        <dbReference type="ARBA" id="ARBA00023004"/>
    </source>
</evidence>